<dbReference type="EMBL" id="CP060490">
    <property type="protein sequence ID" value="QNL44044.1"/>
    <property type="molecule type" value="Genomic_DNA"/>
</dbReference>
<dbReference type="PANTHER" id="PTHR30419:SF8">
    <property type="entry name" value="NITROGEN ASSIMILATION TRANSCRIPTIONAL ACTIVATOR-RELATED"/>
    <property type="match status" value="1"/>
</dbReference>
<dbReference type="PROSITE" id="PS50931">
    <property type="entry name" value="HTH_LYSR"/>
    <property type="match status" value="1"/>
</dbReference>
<dbReference type="Gene3D" id="3.40.190.290">
    <property type="match status" value="1"/>
</dbReference>
<dbReference type="KEGG" id="ohi:H8790_11420"/>
<gene>
    <name evidence="7" type="ORF">H8790_11420</name>
</gene>
<dbReference type="InterPro" id="IPR036390">
    <property type="entry name" value="WH_DNA-bd_sf"/>
</dbReference>
<evidence type="ECO:0000259" key="6">
    <source>
        <dbReference type="PROSITE" id="PS50931"/>
    </source>
</evidence>
<evidence type="ECO:0000256" key="4">
    <source>
        <dbReference type="ARBA" id="ARBA00023163"/>
    </source>
</evidence>
<feature type="region of interest" description="Disordered" evidence="5">
    <location>
        <begin position="1"/>
        <end position="21"/>
    </location>
</feature>
<keyword evidence="8" id="KW-1185">Reference proteome</keyword>
<reference evidence="7 8" key="1">
    <citation type="submission" date="2020-08" db="EMBL/GenBank/DDBJ databases">
        <authorList>
            <person name="Liu C."/>
            <person name="Sun Q."/>
        </authorList>
    </citation>
    <scope>NUCLEOTIDE SEQUENCE [LARGE SCALE GENOMIC DNA]</scope>
    <source>
        <strain evidence="7 8">NSJ-62</strain>
    </source>
</reference>
<keyword evidence="4" id="KW-0804">Transcription</keyword>
<dbReference type="SUPFAM" id="SSF46785">
    <property type="entry name" value="Winged helix' DNA-binding domain"/>
    <property type="match status" value="1"/>
</dbReference>
<evidence type="ECO:0000256" key="5">
    <source>
        <dbReference type="SAM" id="MobiDB-lite"/>
    </source>
</evidence>
<dbReference type="FunFam" id="1.10.10.10:FF:000001">
    <property type="entry name" value="LysR family transcriptional regulator"/>
    <property type="match status" value="1"/>
</dbReference>
<protein>
    <submittedName>
        <fullName evidence="7">LysR family transcriptional regulator</fullName>
    </submittedName>
</protein>
<comment type="similarity">
    <text evidence="1">Belongs to the LysR transcriptional regulatory family.</text>
</comment>
<dbReference type="GO" id="GO:0003700">
    <property type="term" value="F:DNA-binding transcription factor activity"/>
    <property type="evidence" value="ECO:0007669"/>
    <property type="project" value="InterPro"/>
</dbReference>
<dbReference type="PANTHER" id="PTHR30419">
    <property type="entry name" value="HTH-TYPE TRANSCRIPTIONAL REGULATOR YBHD"/>
    <property type="match status" value="1"/>
</dbReference>
<keyword evidence="3" id="KW-0238">DNA-binding</keyword>
<dbReference type="InterPro" id="IPR000847">
    <property type="entry name" value="LysR_HTH_N"/>
</dbReference>
<dbReference type="PRINTS" id="PR00039">
    <property type="entry name" value="HTHLYSR"/>
</dbReference>
<dbReference type="InterPro" id="IPR036388">
    <property type="entry name" value="WH-like_DNA-bd_sf"/>
</dbReference>
<dbReference type="InterPro" id="IPR005119">
    <property type="entry name" value="LysR_subst-bd"/>
</dbReference>
<evidence type="ECO:0000256" key="3">
    <source>
        <dbReference type="ARBA" id="ARBA00023125"/>
    </source>
</evidence>
<dbReference type="RefSeq" id="WP_187332626.1">
    <property type="nucleotide sequence ID" value="NZ_CP060490.1"/>
</dbReference>
<organism evidence="7 8">
    <name type="scientific">Oscillibacter hominis</name>
    <dbReference type="NCBI Taxonomy" id="2763056"/>
    <lineage>
        <taxon>Bacteria</taxon>
        <taxon>Bacillati</taxon>
        <taxon>Bacillota</taxon>
        <taxon>Clostridia</taxon>
        <taxon>Eubacteriales</taxon>
        <taxon>Oscillospiraceae</taxon>
        <taxon>Oscillibacter</taxon>
    </lineage>
</organism>
<name>A0A7G9B3B3_9FIRM</name>
<dbReference type="Gene3D" id="1.10.10.10">
    <property type="entry name" value="Winged helix-like DNA-binding domain superfamily/Winged helix DNA-binding domain"/>
    <property type="match status" value="1"/>
</dbReference>
<dbReference type="SUPFAM" id="SSF53850">
    <property type="entry name" value="Periplasmic binding protein-like II"/>
    <property type="match status" value="1"/>
</dbReference>
<dbReference type="Pfam" id="PF00126">
    <property type="entry name" value="HTH_1"/>
    <property type="match status" value="1"/>
</dbReference>
<dbReference type="AlphaFoldDB" id="A0A7G9B3B3"/>
<evidence type="ECO:0000313" key="7">
    <source>
        <dbReference type="EMBL" id="QNL44044.1"/>
    </source>
</evidence>
<dbReference type="InterPro" id="IPR050950">
    <property type="entry name" value="HTH-type_LysR_regulators"/>
</dbReference>
<feature type="domain" description="HTH lysR-type" evidence="6">
    <location>
        <begin position="33"/>
        <end position="90"/>
    </location>
</feature>
<accession>A0A7G9B3B3</accession>
<evidence type="ECO:0000256" key="2">
    <source>
        <dbReference type="ARBA" id="ARBA00023015"/>
    </source>
</evidence>
<dbReference type="Proteomes" id="UP000515960">
    <property type="component" value="Chromosome"/>
</dbReference>
<evidence type="ECO:0000256" key="1">
    <source>
        <dbReference type="ARBA" id="ARBA00009437"/>
    </source>
</evidence>
<dbReference type="Pfam" id="PF03466">
    <property type="entry name" value="LysR_substrate"/>
    <property type="match status" value="1"/>
</dbReference>
<feature type="compositionally biased region" description="Polar residues" evidence="5">
    <location>
        <begin position="1"/>
        <end position="12"/>
    </location>
</feature>
<dbReference type="GO" id="GO:0003677">
    <property type="term" value="F:DNA binding"/>
    <property type="evidence" value="ECO:0007669"/>
    <property type="project" value="UniProtKB-KW"/>
</dbReference>
<evidence type="ECO:0000313" key="8">
    <source>
        <dbReference type="Proteomes" id="UP000515960"/>
    </source>
</evidence>
<sequence>MHTTTQSINEQPKTAPAMGTENYVGRGMRSKGVDIKQIIYFVEIADREGYSAAAKSLNVSQPTLSVAIQKLEKEFGLNLFYYNAKKMNLTSEGKLFYSYARDFLAAYNRMVEGSWSISREIIGNVSIVAAPVLSKVYLGELLSIYHEKYPGVTIHVESKCGTSGLELLESQDADFAMKMMPIDESKYDIIPMVNQNLKLGVHKSHRLASRRSVSFQELSNETFLTVSDDYSLYRQFMKNCENAGFTPNVALSSTDCDFLASLVSRNWGVFLMGQPIWDSVDNKNIRLLDVTDADVTWDLGLVSKKGRVMSNASVAFAELAREYFSEKIADGKPLPK</sequence>
<proteinExistence type="inferred from homology"/>
<dbReference type="GO" id="GO:0005829">
    <property type="term" value="C:cytosol"/>
    <property type="evidence" value="ECO:0007669"/>
    <property type="project" value="TreeGrafter"/>
</dbReference>
<keyword evidence="2" id="KW-0805">Transcription regulation</keyword>